<sequence length="142" mass="16340">MWRRRTFTKGTVWPGYKSRAYDVPQILPFSSLCISKVVLEHFPFRFSPTVFSKSTLLSTSFIRTMARKTTRRSPQPTNAQKPWVSCPRDKRWNIIDEIIGRSVKESIDAGERKGHRSETYMRAAVIKAVSVPALAFLSSCWL</sequence>
<dbReference type="Proteomes" id="UP000812287">
    <property type="component" value="Unassembled WGS sequence"/>
</dbReference>
<name>A0A9P7VPB6_9AGAR</name>
<dbReference type="RefSeq" id="XP_043038413.1">
    <property type="nucleotide sequence ID" value="XM_043180022.1"/>
</dbReference>
<dbReference type="GeneID" id="66102318"/>
<dbReference type="EMBL" id="MU250538">
    <property type="protein sequence ID" value="KAG7444913.1"/>
    <property type="molecule type" value="Genomic_DNA"/>
</dbReference>
<keyword evidence="2" id="KW-1185">Reference proteome</keyword>
<protein>
    <submittedName>
        <fullName evidence="1">Uncharacterized protein</fullName>
    </submittedName>
</protein>
<dbReference type="AlphaFoldDB" id="A0A9P7VPB6"/>
<gene>
    <name evidence="1" type="ORF">BT62DRAFT_198493</name>
</gene>
<accession>A0A9P7VPB6</accession>
<dbReference type="OrthoDB" id="2962444at2759"/>
<reference evidence="1" key="1">
    <citation type="submission" date="2020-11" db="EMBL/GenBank/DDBJ databases">
        <title>Adaptations for nitrogen fixation in a non-lichenized fungal sporocarp promotes dispersal by wood-feeding termites.</title>
        <authorList>
            <consortium name="DOE Joint Genome Institute"/>
            <person name="Koch R.A."/>
            <person name="Yoon G."/>
            <person name="Arayal U."/>
            <person name="Lail K."/>
            <person name="Amirebrahimi M."/>
            <person name="Labutti K."/>
            <person name="Lipzen A."/>
            <person name="Riley R."/>
            <person name="Barry K."/>
            <person name="Henrissat B."/>
            <person name="Grigoriev I.V."/>
            <person name="Herr J.R."/>
            <person name="Aime M.C."/>
        </authorList>
    </citation>
    <scope>NUCLEOTIDE SEQUENCE</scope>
    <source>
        <strain evidence="1">MCA 3950</strain>
    </source>
</reference>
<comment type="caution">
    <text evidence="1">The sequence shown here is derived from an EMBL/GenBank/DDBJ whole genome shotgun (WGS) entry which is preliminary data.</text>
</comment>
<proteinExistence type="predicted"/>
<organism evidence="1 2">
    <name type="scientific">Guyanagaster necrorhizus</name>
    <dbReference type="NCBI Taxonomy" id="856835"/>
    <lineage>
        <taxon>Eukaryota</taxon>
        <taxon>Fungi</taxon>
        <taxon>Dikarya</taxon>
        <taxon>Basidiomycota</taxon>
        <taxon>Agaricomycotina</taxon>
        <taxon>Agaricomycetes</taxon>
        <taxon>Agaricomycetidae</taxon>
        <taxon>Agaricales</taxon>
        <taxon>Marasmiineae</taxon>
        <taxon>Physalacriaceae</taxon>
        <taxon>Guyanagaster</taxon>
    </lineage>
</organism>
<evidence type="ECO:0000313" key="2">
    <source>
        <dbReference type="Proteomes" id="UP000812287"/>
    </source>
</evidence>
<evidence type="ECO:0000313" key="1">
    <source>
        <dbReference type="EMBL" id="KAG7444913.1"/>
    </source>
</evidence>